<comment type="similarity">
    <text evidence="2">In the C-terminal section; belongs to the flavoprotein pyridine nucleotide cytochrome reductase family.</text>
</comment>
<dbReference type="GO" id="GO:0019825">
    <property type="term" value="F:oxygen binding"/>
    <property type="evidence" value="ECO:0007669"/>
    <property type="project" value="InterPro"/>
</dbReference>
<evidence type="ECO:0000259" key="16">
    <source>
        <dbReference type="PROSITE" id="PS51384"/>
    </source>
</evidence>
<name>A0A511B2J6_9PROT</name>
<keyword evidence="8" id="KW-0521">NADP</keyword>
<comment type="function">
    <text evidence="11">Is involved in NO detoxification in an aerobic process, termed nitric oxide dioxygenase (NOD) reaction that utilizes O(2) and NAD(P)H to convert NO to nitrate, which protects the bacterium from various noxious nitrogen compounds. Therefore, plays a central role in the inducible response to nitrosative stress.</text>
</comment>
<comment type="cofactor">
    <cofactor evidence="1">
        <name>heme b</name>
        <dbReference type="ChEBI" id="CHEBI:60344"/>
    </cofactor>
</comment>
<keyword evidence="10" id="KW-0520">NAD</keyword>
<dbReference type="EMBL" id="BJUZ01000002">
    <property type="protein sequence ID" value="GEK93873.1"/>
    <property type="molecule type" value="Genomic_DNA"/>
</dbReference>
<evidence type="ECO:0000256" key="12">
    <source>
        <dbReference type="ARBA" id="ARBA00048649"/>
    </source>
</evidence>
<sequence length="394" mass="41638">MSSPSSSGALTPETVAIIKATIPALEAHGLDITSEMYRRLLADPAIREMFDPTHQASGAQPRALAMAVLAYARHIDDLGVLGSAVERIAQKHASLEILPEHYPHVATALIGAITQVLGDAATPEILDAWGKAYWALANILIGREHQIYDASTHAAGGWTGWRDFTITSTTQECEGVTSLHLKPVDGKPVIKALAGQALGVDLDVPGHGQTRRNYSITSTPGTDGYRISVRHVEGGIVSSWLNSADCVQHVVRLSPPAGNFTLPADRSAPMTLLCAGIGITPFLPMLELIAEDPSSAPVTLVQIAHSAQATPFAARIAELSAASNGRIRVETRLTASEGRPCATWAASFVPQGASCYVCGPAGFMRDMITGLQKAGIPAERLRYETFGPDTGLTA</sequence>
<dbReference type="PANTHER" id="PTHR43396:SF3">
    <property type="entry name" value="FLAVOHEMOPROTEIN"/>
    <property type="match status" value="1"/>
</dbReference>
<dbReference type="GO" id="GO:0009636">
    <property type="term" value="P:response to toxic substance"/>
    <property type="evidence" value="ECO:0007669"/>
    <property type="project" value="UniProtKB-KW"/>
</dbReference>
<dbReference type="PROSITE" id="PS51384">
    <property type="entry name" value="FAD_FR"/>
    <property type="match status" value="1"/>
</dbReference>
<dbReference type="SUPFAM" id="SSF52343">
    <property type="entry name" value="Ferredoxin reductase-like, C-terminal NADP-linked domain"/>
    <property type="match status" value="1"/>
</dbReference>
<dbReference type="InterPro" id="IPR000971">
    <property type="entry name" value="Globin"/>
</dbReference>
<dbReference type="InterPro" id="IPR008333">
    <property type="entry name" value="Cbr1-like_FAD-bd_dom"/>
</dbReference>
<evidence type="ECO:0000259" key="15">
    <source>
        <dbReference type="PROSITE" id="PS01033"/>
    </source>
</evidence>
<dbReference type="InterPro" id="IPR001433">
    <property type="entry name" value="OxRdtase_FAD/NAD-bd"/>
</dbReference>
<dbReference type="InterPro" id="IPR009050">
    <property type="entry name" value="Globin-like_sf"/>
</dbReference>
<protein>
    <recommendedName>
        <fullName evidence="3">nitric oxide dioxygenase</fullName>
        <ecNumber evidence="3">1.14.12.17</ecNumber>
    </recommendedName>
</protein>
<organism evidence="17 18">
    <name type="scientific">Gluconobacter wancherniae NBRC 103581</name>
    <dbReference type="NCBI Taxonomy" id="656744"/>
    <lineage>
        <taxon>Bacteria</taxon>
        <taxon>Pseudomonadati</taxon>
        <taxon>Pseudomonadota</taxon>
        <taxon>Alphaproteobacteria</taxon>
        <taxon>Acetobacterales</taxon>
        <taxon>Acetobacteraceae</taxon>
        <taxon>Gluconobacter</taxon>
    </lineage>
</organism>
<evidence type="ECO:0000256" key="3">
    <source>
        <dbReference type="ARBA" id="ARBA00012229"/>
    </source>
</evidence>
<dbReference type="Pfam" id="PF00042">
    <property type="entry name" value="Globin"/>
    <property type="match status" value="1"/>
</dbReference>
<dbReference type="PRINTS" id="PR00409">
    <property type="entry name" value="PHDIOXRDTASE"/>
</dbReference>
<dbReference type="GO" id="GO:0008941">
    <property type="term" value="F:nitric oxide dioxygenase NAD(P)H activity"/>
    <property type="evidence" value="ECO:0007669"/>
    <property type="project" value="UniProtKB-EC"/>
</dbReference>
<reference evidence="17 18" key="1">
    <citation type="submission" date="2019-07" db="EMBL/GenBank/DDBJ databases">
        <title>Whole genome shotgun sequence of Gluconobacter wancherniae NBRC 103581.</title>
        <authorList>
            <person name="Hosoyama A."/>
            <person name="Uohara A."/>
            <person name="Ohji S."/>
            <person name="Ichikawa N."/>
        </authorList>
    </citation>
    <scope>NUCLEOTIDE SEQUENCE [LARGE SCALE GENOMIC DNA]</scope>
    <source>
        <strain evidence="17 18">NBRC 103581</strain>
    </source>
</reference>
<keyword evidence="4" id="KW-0216">Detoxification</keyword>
<comment type="similarity">
    <text evidence="14">Belongs to the globin family.</text>
</comment>
<dbReference type="Gene3D" id="2.40.30.10">
    <property type="entry name" value="Translation factors"/>
    <property type="match status" value="1"/>
</dbReference>
<dbReference type="GO" id="GO:0020037">
    <property type="term" value="F:heme binding"/>
    <property type="evidence" value="ECO:0007669"/>
    <property type="project" value="InterPro"/>
</dbReference>
<dbReference type="SUPFAM" id="SSF46458">
    <property type="entry name" value="Globin-like"/>
    <property type="match status" value="1"/>
</dbReference>
<evidence type="ECO:0000256" key="6">
    <source>
        <dbReference type="ARBA" id="ARBA00022621"/>
    </source>
</evidence>
<evidence type="ECO:0000313" key="18">
    <source>
        <dbReference type="Proteomes" id="UP000321230"/>
    </source>
</evidence>
<dbReference type="Proteomes" id="UP000321230">
    <property type="component" value="Unassembled WGS sequence"/>
</dbReference>
<accession>A0A511B2J6</accession>
<dbReference type="RefSeq" id="WP_146796169.1">
    <property type="nucleotide sequence ID" value="NZ_BARC01000003.1"/>
</dbReference>
<evidence type="ECO:0000256" key="9">
    <source>
        <dbReference type="ARBA" id="ARBA00023004"/>
    </source>
</evidence>
<dbReference type="CDD" id="cd06184">
    <property type="entry name" value="flavohem_like_fad_nad_binding"/>
    <property type="match status" value="1"/>
</dbReference>
<gene>
    <name evidence="17" type="primary">hmp</name>
    <name evidence="17" type="ORF">GWA01_16430</name>
</gene>
<proteinExistence type="inferred from homology"/>
<evidence type="ECO:0000313" key="17">
    <source>
        <dbReference type="EMBL" id="GEK93873.1"/>
    </source>
</evidence>
<evidence type="ECO:0000256" key="4">
    <source>
        <dbReference type="ARBA" id="ARBA00022575"/>
    </source>
</evidence>
<dbReference type="AlphaFoldDB" id="A0A511B2J6"/>
<dbReference type="OrthoDB" id="9786134at2"/>
<evidence type="ECO:0000256" key="14">
    <source>
        <dbReference type="RuleBase" id="RU000356"/>
    </source>
</evidence>
<dbReference type="GO" id="GO:0046872">
    <property type="term" value="F:metal ion binding"/>
    <property type="evidence" value="ECO:0007669"/>
    <property type="project" value="UniProtKB-KW"/>
</dbReference>
<dbReference type="CDD" id="cd14781">
    <property type="entry name" value="FHb-globin_1"/>
    <property type="match status" value="1"/>
</dbReference>
<dbReference type="EC" id="1.14.12.17" evidence="3"/>
<dbReference type="GO" id="GO:0046210">
    <property type="term" value="P:nitric oxide catabolic process"/>
    <property type="evidence" value="ECO:0007669"/>
    <property type="project" value="TreeGrafter"/>
</dbReference>
<evidence type="ECO:0000256" key="5">
    <source>
        <dbReference type="ARBA" id="ARBA00022617"/>
    </source>
</evidence>
<evidence type="ECO:0000256" key="11">
    <source>
        <dbReference type="ARBA" id="ARBA00025094"/>
    </source>
</evidence>
<dbReference type="Gene3D" id="1.10.490.10">
    <property type="entry name" value="Globins"/>
    <property type="match status" value="1"/>
</dbReference>
<dbReference type="InterPro" id="IPR012292">
    <property type="entry name" value="Globin/Proto"/>
</dbReference>
<evidence type="ECO:0000256" key="8">
    <source>
        <dbReference type="ARBA" id="ARBA00022857"/>
    </source>
</evidence>
<keyword evidence="18" id="KW-1185">Reference proteome</keyword>
<keyword evidence="9" id="KW-0408">Iron</keyword>
<dbReference type="PANTHER" id="PTHR43396">
    <property type="entry name" value="FLAVOHEMOPROTEIN"/>
    <property type="match status" value="1"/>
</dbReference>
<comment type="catalytic activity">
    <reaction evidence="12">
        <text>2 nitric oxide + NADH + 2 O2 = 2 nitrate + NAD(+) + H(+)</text>
        <dbReference type="Rhea" id="RHEA:19469"/>
        <dbReference type="ChEBI" id="CHEBI:15378"/>
        <dbReference type="ChEBI" id="CHEBI:15379"/>
        <dbReference type="ChEBI" id="CHEBI:16480"/>
        <dbReference type="ChEBI" id="CHEBI:17632"/>
        <dbReference type="ChEBI" id="CHEBI:57540"/>
        <dbReference type="ChEBI" id="CHEBI:57945"/>
        <dbReference type="EC" id="1.14.12.17"/>
    </reaction>
</comment>
<keyword evidence="6 14" id="KW-0561">Oxygen transport</keyword>
<dbReference type="Pfam" id="PF00970">
    <property type="entry name" value="FAD_binding_6"/>
    <property type="match status" value="1"/>
</dbReference>
<evidence type="ECO:0000256" key="10">
    <source>
        <dbReference type="ARBA" id="ARBA00023027"/>
    </source>
</evidence>
<dbReference type="InterPro" id="IPR017938">
    <property type="entry name" value="Riboflavin_synthase-like_b-brl"/>
</dbReference>
<dbReference type="PROSITE" id="PS01033">
    <property type="entry name" value="GLOBIN"/>
    <property type="match status" value="1"/>
</dbReference>
<evidence type="ECO:0000256" key="13">
    <source>
        <dbReference type="ARBA" id="ARBA00049433"/>
    </source>
</evidence>
<evidence type="ECO:0000256" key="7">
    <source>
        <dbReference type="ARBA" id="ARBA00022723"/>
    </source>
</evidence>
<feature type="domain" description="FAD-binding FR-type" evidence="16">
    <location>
        <begin position="159"/>
        <end position="263"/>
    </location>
</feature>
<dbReference type="InterPro" id="IPR039261">
    <property type="entry name" value="FNR_nucleotide-bd"/>
</dbReference>
<comment type="catalytic activity">
    <reaction evidence="13">
        <text>2 nitric oxide + NADPH + 2 O2 = 2 nitrate + NADP(+) + H(+)</text>
        <dbReference type="Rhea" id="RHEA:19465"/>
        <dbReference type="ChEBI" id="CHEBI:15378"/>
        <dbReference type="ChEBI" id="CHEBI:15379"/>
        <dbReference type="ChEBI" id="CHEBI:16480"/>
        <dbReference type="ChEBI" id="CHEBI:17632"/>
        <dbReference type="ChEBI" id="CHEBI:57783"/>
        <dbReference type="ChEBI" id="CHEBI:58349"/>
        <dbReference type="EC" id="1.14.12.17"/>
    </reaction>
</comment>
<dbReference type="FunFam" id="1.10.490.10:FF:000003">
    <property type="entry name" value="Flavohemoprotein"/>
    <property type="match status" value="1"/>
</dbReference>
<keyword evidence="7" id="KW-0479">Metal-binding</keyword>
<keyword evidence="5 14" id="KW-0349">Heme</keyword>
<evidence type="ECO:0000256" key="2">
    <source>
        <dbReference type="ARBA" id="ARBA00006401"/>
    </source>
</evidence>
<dbReference type="InterPro" id="IPR017927">
    <property type="entry name" value="FAD-bd_FR_type"/>
</dbReference>
<keyword evidence="14" id="KW-0813">Transport</keyword>
<dbReference type="Gene3D" id="3.40.50.80">
    <property type="entry name" value="Nucleotide-binding domain of ferredoxin-NADP reductase (FNR) module"/>
    <property type="match status" value="1"/>
</dbReference>
<evidence type="ECO:0000256" key="1">
    <source>
        <dbReference type="ARBA" id="ARBA00001970"/>
    </source>
</evidence>
<dbReference type="SUPFAM" id="SSF63380">
    <property type="entry name" value="Riboflavin synthase domain-like"/>
    <property type="match status" value="1"/>
</dbReference>
<dbReference type="Pfam" id="PF00175">
    <property type="entry name" value="NAD_binding_1"/>
    <property type="match status" value="1"/>
</dbReference>
<dbReference type="GO" id="GO:0071949">
    <property type="term" value="F:FAD binding"/>
    <property type="evidence" value="ECO:0007669"/>
    <property type="project" value="TreeGrafter"/>
</dbReference>
<dbReference type="GO" id="GO:0005344">
    <property type="term" value="F:oxygen carrier activity"/>
    <property type="evidence" value="ECO:0007669"/>
    <property type="project" value="UniProtKB-KW"/>
</dbReference>
<comment type="caution">
    <text evidence="17">The sequence shown here is derived from an EMBL/GenBank/DDBJ whole genome shotgun (WGS) entry which is preliminary data.</text>
</comment>
<dbReference type="GO" id="GO:0071500">
    <property type="term" value="P:cellular response to nitrosative stress"/>
    <property type="evidence" value="ECO:0007669"/>
    <property type="project" value="TreeGrafter"/>
</dbReference>
<feature type="domain" description="Globin" evidence="15">
    <location>
        <begin position="9"/>
        <end position="145"/>
    </location>
</feature>